<dbReference type="EMBL" id="JBFOLK010000008">
    <property type="protein sequence ID" value="KAL2490661.1"/>
    <property type="molecule type" value="Genomic_DNA"/>
</dbReference>
<keyword evidence="2" id="KW-1185">Reference proteome</keyword>
<protein>
    <submittedName>
        <fullName evidence="1">Uncharacterized protein</fullName>
    </submittedName>
</protein>
<name>A0ABD1RQU2_9LAMI</name>
<reference evidence="2" key="1">
    <citation type="submission" date="2024-07" db="EMBL/GenBank/DDBJ databases">
        <title>Two chromosome-level genome assemblies of Korean endemic species Abeliophyllum distichum and Forsythia ovata (Oleaceae).</title>
        <authorList>
            <person name="Jang H."/>
        </authorList>
    </citation>
    <scope>NUCLEOTIDE SEQUENCE [LARGE SCALE GENOMIC DNA]</scope>
</reference>
<dbReference type="AlphaFoldDB" id="A0ABD1RQU2"/>
<dbReference type="Proteomes" id="UP001604336">
    <property type="component" value="Unassembled WGS sequence"/>
</dbReference>
<gene>
    <name evidence="1" type="ORF">Adt_26289</name>
</gene>
<evidence type="ECO:0000313" key="2">
    <source>
        <dbReference type="Proteomes" id="UP001604336"/>
    </source>
</evidence>
<comment type="caution">
    <text evidence="1">The sequence shown here is derived from an EMBL/GenBank/DDBJ whole genome shotgun (WGS) entry which is preliminary data.</text>
</comment>
<accession>A0ABD1RQU2</accession>
<organism evidence="1 2">
    <name type="scientific">Abeliophyllum distichum</name>
    <dbReference type="NCBI Taxonomy" id="126358"/>
    <lineage>
        <taxon>Eukaryota</taxon>
        <taxon>Viridiplantae</taxon>
        <taxon>Streptophyta</taxon>
        <taxon>Embryophyta</taxon>
        <taxon>Tracheophyta</taxon>
        <taxon>Spermatophyta</taxon>
        <taxon>Magnoliopsida</taxon>
        <taxon>eudicotyledons</taxon>
        <taxon>Gunneridae</taxon>
        <taxon>Pentapetalae</taxon>
        <taxon>asterids</taxon>
        <taxon>lamiids</taxon>
        <taxon>Lamiales</taxon>
        <taxon>Oleaceae</taxon>
        <taxon>Forsythieae</taxon>
        <taxon>Abeliophyllum</taxon>
    </lineage>
</organism>
<evidence type="ECO:0000313" key="1">
    <source>
        <dbReference type="EMBL" id="KAL2490661.1"/>
    </source>
</evidence>
<proteinExistence type="predicted"/>
<sequence>MDDFDDSGGSTTNGGGRGKYRIVKESYFLVGVAVRVMLKVEVMAVLMRLNLESWKEETAKKVHRTSGDVELGFVGQRCWVGSAIGDGDGGCFAAVRNLFG</sequence>